<evidence type="ECO:0000256" key="1">
    <source>
        <dbReference type="SAM" id="MobiDB-lite"/>
    </source>
</evidence>
<feature type="region of interest" description="Disordered" evidence="1">
    <location>
        <begin position="471"/>
        <end position="529"/>
    </location>
</feature>
<feature type="compositionally biased region" description="Polar residues" evidence="1">
    <location>
        <begin position="112"/>
        <end position="135"/>
    </location>
</feature>
<reference evidence="2 3" key="1">
    <citation type="journal article" date="2019" name="Mol. Biol. Evol.">
        <title>Blast fungal genomes show frequent chromosomal changes, gene gains and losses, and effector gene turnover.</title>
        <authorList>
            <person name="Gomez Luciano L.B."/>
            <person name="Jason Tsai I."/>
            <person name="Chuma I."/>
            <person name="Tosa Y."/>
            <person name="Chen Y.H."/>
            <person name="Li J.Y."/>
            <person name="Li M.Y."/>
            <person name="Jade Lu M.Y."/>
            <person name="Nakayashiki H."/>
            <person name="Li W.H."/>
        </authorList>
    </citation>
    <scope>NUCLEOTIDE SEQUENCE [LARGE SCALE GENOMIC DNA]</scope>
    <source>
        <strain evidence="2 3">NI907</strain>
    </source>
</reference>
<feature type="compositionally biased region" description="Polar residues" evidence="1">
    <location>
        <begin position="402"/>
        <end position="411"/>
    </location>
</feature>
<reference evidence="3" key="2">
    <citation type="submission" date="2019-10" db="EMBL/GenBank/DDBJ databases">
        <authorList>
            <consortium name="NCBI Genome Project"/>
        </authorList>
    </citation>
    <scope>NUCLEOTIDE SEQUENCE</scope>
    <source>
        <strain evidence="3">NI907</strain>
    </source>
</reference>
<feature type="region of interest" description="Disordered" evidence="1">
    <location>
        <begin position="263"/>
        <end position="292"/>
    </location>
</feature>
<feature type="compositionally biased region" description="Polar residues" evidence="1">
    <location>
        <begin position="263"/>
        <end position="275"/>
    </location>
</feature>
<sequence>MGRNFPELLVKDLKNSASIFTSRHMTLGPPEPTLLTEEPEIHDDCPVMARSDRPPSCYQLPKLKRLSAVVPNLDPATWLFEQDIEPVSSSSSESSRSSFEMESIPTRPRQESVITNGTITSERPCMSKSNTSKSSANHDRHHRQKSWVDLDPDSTDTEASKSSSETKPSTGSSSQNATKFKKSPSLNGHGQGTRRFFALQQTRSTERRDEEPSPTRKSTTVVTSSNKKTSSSVSSRTEDISAGKGSLLSTRRASVVRTLSHIDTSLGSPKNNMEFSSPVWRSPQDSQQGPPIPLPPDVVETLTVCTSSFPETMLLCSSLSVETIRTYSRKVKRPGSPENSEARKLLLEGSTPTHPTMPPTPPQSAGFSRWRFSSMLSPMKSTASFMTSSSGNSNNNHGEQPRYSTESNPSRTGRRSSKTQVGRGSPAPAHPDFARFKSIFPGVADYLCDALYAHIVVYNYIVLFCGPATFSAKPSRVSSPRSATKTDFCPSPAPRVQSSSSSTTTNTSTTTTTPTTTNSPNNKQNHKVPKKAAHVLGIARPATTVLSSPRATDAFHAHLAEATRASLVRVSATDLEIVEVGPKKTSSSSGSGSNAQSPQKISRKQSRSEEDGAAEQDENAPLRALRDALGSCIVRLIKTMMLMSSSPSSPSCCPNDDEIDIAPEGGRVGASDPVDSLLVRTLCEMVKCCEDVD</sequence>
<name>A0A6P8AZF6_PYRGI</name>
<evidence type="ECO:0000313" key="2">
    <source>
        <dbReference type="Proteomes" id="UP000515153"/>
    </source>
</evidence>
<dbReference type="Proteomes" id="UP000515153">
    <property type="component" value="Chromosome VII"/>
</dbReference>
<feature type="region of interest" description="Disordered" evidence="1">
    <location>
        <begin position="383"/>
        <end position="432"/>
    </location>
</feature>
<keyword evidence="2" id="KW-1185">Reference proteome</keyword>
<evidence type="ECO:0000313" key="3">
    <source>
        <dbReference type="RefSeq" id="XP_030980283.1"/>
    </source>
</evidence>
<feature type="region of interest" description="Disordered" evidence="1">
    <location>
        <begin position="349"/>
        <end position="368"/>
    </location>
</feature>
<accession>A0A6P8AZF6</accession>
<dbReference type="KEGG" id="pgri:PgNI_10293"/>
<feature type="region of interest" description="Disordered" evidence="1">
    <location>
        <begin position="581"/>
        <end position="621"/>
    </location>
</feature>
<feature type="compositionally biased region" description="Polar residues" evidence="1">
    <location>
        <begin position="476"/>
        <end position="485"/>
    </location>
</feature>
<dbReference type="AlphaFoldDB" id="A0A6P8AZF6"/>
<feature type="compositionally biased region" description="Low complexity" evidence="1">
    <location>
        <begin position="498"/>
        <end position="522"/>
    </location>
</feature>
<gene>
    <name evidence="3" type="ORF">PgNI_10293</name>
</gene>
<feature type="compositionally biased region" description="Low complexity" evidence="1">
    <location>
        <begin position="215"/>
        <end position="235"/>
    </location>
</feature>
<reference evidence="3" key="3">
    <citation type="submission" date="2025-08" db="UniProtKB">
        <authorList>
            <consortium name="RefSeq"/>
        </authorList>
    </citation>
    <scope>IDENTIFICATION</scope>
    <source>
        <strain evidence="3">NI907</strain>
    </source>
</reference>
<dbReference type="RefSeq" id="XP_030980283.1">
    <property type="nucleotide sequence ID" value="XM_031130266.1"/>
</dbReference>
<dbReference type="GeneID" id="41965174"/>
<dbReference type="OrthoDB" id="3506470at2759"/>
<protein>
    <submittedName>
        <fullName evidence="3">Uncharacterized protein</fullName>
    </submittedName>
</protein>
<proteinExistence type="predicted"/>
<organism evidence="2 3">
    <name type="scientific">Pyricularia grisea</name>
    <name type="common">Crabgrass-specific blast fungus</name>
    <name type="synonym">Magnaporthe grisea</name>
    <dbReference type="NCBI Taxonomy" id="148305"/>
    <lineage>
        <taxon>Eukaryota</taxon>
        <taxon>Fungi</taxon>
        <taxon>Dikarya</taxon>
        <taxon>Ascomycota</taxon>
        <taxon>Pezizomycotina</taxon>
        <taxon>Sordariomycetes</taxon>
        <taxon>Sordariomycetidae</taxon>
        <taxon>Magnaporthales</taxon>
        <taxon>Pyriculariaceae</taxon>
        <taxon>Pyricularia</taxon>
    </lineage>
</organism>
<feature type="compositionally biased region" description="Low complexity" evidence="1">
    <location>
        <begin position="160"/>
        <end position="174"/>
    </location>
</feature>
<feature type="compositionally biased region" description="Low complexity" evidence="1">
    <location>
        <begin position="88"/>
        <end position="103"/>
    </location>
</feature>
<feature type="compositionally biased region" description="Basic and acidic residues" evidence="1">
    <location>
        <begin position="204"/>
        <end position="214"/>
    </location>
</feature>
<feature type="region of interest" description="Disordered" evidence="1">
    <location>
        <begin position="84"/>
        <end position="245"/>
    </location>
</feature>